<accession>A0A4U2ZKR0</accession>
<evidence type="ECO:0000313" key="2">
    <source>
        <dbReference type="Proteomes" id="UP000305524"/>
    </source>
</evidence>
<dbReference type="Proteomes" id="UP000305524">
    <property type="component" value="Unassembled WGS sequence"/>
</dbReference>
<organism evidence="1 2">
    <name type="scientific">Bacillus mycoides</name>
    <dbReference type="NCBI Taxonomy" id="1405"/>
    <lineage>
        <taxon>Bacteria</taxon>
        <taxon>Bacillati</taxon>
        <taxon>Bacillota</taxon>
        <taxon>Bacilli</taxon>
        <taxon>Bacillales</taxon>
        <taxon>Bacillaceae</taxon>
        <taxon>Bacillus</taxon>
        <taxon>Bacillus cereus group</taxon>
    </lineage>
</organism>
<protein>
    <submittedName>
        <fullName evidence="1">Uncharacterized protein</fullName>
    </submittedName>
</protein>
<comment type="caution">
    <text evidence="1">The sequence shown here is derived from an EMBL/GenBank/DDBJ whole genome shotgun (WGS) entry which is preliminary data.</text>
</comment>
<sequence>MTLADRVLPEHIQRAWPLEKKLREYMQNQKILLRQCDRAMATGDITAARELKQLSDKQLEESNAVEKELIELYKKKQKRDQEHRNEERKNVLDVANRLESLGGNPKVVEKIRKNA</sequence>
<gene>
    <name evidence="1" type="ORF">FC701_35815</name>
</gene>
<dbReference type="EMBL" id="SZOD01001511">
    <property type="protein sequence ID" value="TKI75264.1"/>
    <property type="molecule type" value="Genomic_DNA"/>
</dbReference>
<proteinExistence type="predicted"/>
<dbReference type="AlphaFoldDB" id="A0A4U2ZKR0"/>
<name>A0A4U2ZKR0_BACMY</name>
<evidence type="ECO:0000313" key="1">
    <source>
        <dbReference type="EMBL" id="TKI75264.1"/>
    </source>
</evidence>
<dbReference type="RefSeq" id="WP_137059758.1">
    <property type="nucleotide sequence ID" value="NZ_SZOD01001511.1"/>
</dbReference>
<reference evidence="1 2" key="1">
    <citation type="journal article" date="2019" name="Environ. Microbiol.">
        <title>An active ?-lactamase is a part of an orchestrated cell wall stress resistance network of Bacillus subtilis and related rhizosphere species.</title>
        <authorList>
            <person name="Bucher T."/>
            <person name="Keren-Paz A."/>
            <person name="Hausser J."/>
            <person name="Olender T."/>
            <person name="Cytryn E."/>
            <person name="Kolodkin-Gal I."/>
        </authorList>
    </citation>
    <scope>NUCLEOTIDE SEQUENCE [LARGE SCALE GENOMIC DNA]</scope>
    <source>
        <strain evidence="1 2">I186</strain>
    </source>
</reference>